<dbReference type="Proteomes" id="UP000448292">
    <property type="component" value="Unassembled WGS sequence"/>
</dbReference>
<dbReference type="Gene3D" id="1.20.120.1910">
    <property type="entry name" value="Cysteine-tRNA ligase, C-terminal anti-codon recognition domain"/>
    <property type="match status" value="1"/>
</dbReference>
<evidence type="ECO:0000256" key="2">
    <source>
        <dbReference type="ARBA" id="ARBA00001947"/>
    </source>
</evidence>
<keyword evidence="14" id="KW-0030">Aminoacyl-tRNA synthetase</keyword>
<proteinExistence type="inferred from homology"/>
<evidence type="ECO:0000256" key="18">
    <source>
        <dbReference type="PIRSR" id="PIRSR605856-51"/>
    </source>
</evidence>
<dbReference type="RefSeq" id="WP_144301690.1">
    <property type="nucleotide sequence ID" value="NZ_QMIE01000002.1"/>
</dbReference>
<comment type="caution">
    <text evidence="23">The sequence shown here is derived from an EMBL/GenBank/DDBJ whole genome shotgun (WGS) entry which is preliminary data.</text>
</comment>
<evidence type="ECO:0000256" key="17">
    <source>
        <dbReference type="PIRSR" id="PIRSR605856-50"/>
    </source>
</evidence>
<sequence length="770" mass="84434">MRPEINADVLQAIGNTPLVTINRMNPNPRVKILAKLEGKNPGGSIKDRVALAMIEAAERSGELSPGKIVIEATSGNTGIGLAMVCAVKGYPLRLLMASTASKERRQIMLAYGASIQLTPGHLSTDGAIEEAYRMAREEPDKYVLVDQFNNPASIEAHYNGTGLEIWEQTGGEVTHVVATLGTSGTVMGIKKRLREMNPAVKVIALEPRPNHKLQGLKNMHASYPPGIFDRHTPDEIRPVDDEESFEACRRLAREEGLFVGMSSGAAMAGAMRLAKELDHGTIVVLFPDGGERYLSTPLFAPPPERGMRVFDLARADSTIVATETVGDAPVAGFFTMGPAMDRLGDLDAWRRILTLDLITRYLNKSGRKAKAVVSLADLDDSALKAARAAGLSREEHARHALRQVQDFAASLGVSDAVSFHLAGDHQETALDICRRLLAKGAAYEKLRSVYFDVLRYSEYGRMSSMDLEKISLGKTVDLAEYAKDNPKDFTLLKRASLEDLKLGDVIKTEWGNVRPTWFLQHAAVAADTMDEIAGFLASEAHVFPHLENFRAIFAIGRGLEPNAWLVSQHVNSEIDGAELSELLREAPAGLVRMWYLSTSYRKALSLSQKSLAMWKRNHAKLLHAAADLHLAAKGADPASELPQPAATLAESLRDCVEDNLSLHHFWPELFSFCRSVAQLCTQESLPPADAAAMEKTLLDVDAVLGILETSELPLPATEWSADVATLVKEREEARQNKDFARADELRDALRHRGYEVEDSPQGTRIYPATR</sequence>
<dbReference type="Pfam" id="PF00291">
    <property type="entry name" value="PALP"/>
    <property type="match status" value="1"/>
</dbReference>
<evidence type="ECO:0000256" key="11">
    <source>
        <dbReference type="ARBA" id="ARBA00022833"/>
    </source>
</evidence>
<dbReference type="NCBIfam" id="TIGR01136">
    <property type="entry name" value="cysKM"/>
    <property type="match status" value="1"/>
</dbReference>
<dbReference type="InterPro" id="IPR050214">
    <property type="entry name" value="Cys_Synth/Cystath_Beta-Synth"/>
</dbReference>
<dbReference type="EMBL" id="QMIE01000002">
    <property type="protein sequence ID" value="TVM19332.1"/>
    <property type="molecule type" value="Genomic_DNA"/>
</dbReference>
<dbReference type="Pfam" id="PF01406">
    <property type="entry name" value="tRNA-synt_1e"/>
    <property type="match status" value="1"/>
</dbReference>
<feature type="binding site" evidence="17">
    <location>
        <position position="262"/>
    </location>
    <ligand>
        <name>pyridoxal 5'-phosphate</name>
        <dbReference type="ChEBI" id="CHEBI:597326"/>
    </ligand>
</feature>
<keyword evidence="6" id="KW-0436">Ligase</keyword>
<keyword evidence="9" id="KW-0479">Metal-binding</keyword>
<feature type="binding site" evidence="17">
    <location>
        <position position="76"/>
    </location>
    <ligand>
        <name>pyridoxal 5'-phosphate</name>
        <dbReference type="ChEBI" id="CHEBI:597326"/>
    </ligand>
</feature>
<evidence type="ECO:0000256" key="5">
    <source>
        <dbReference type="ARBA" id="ARBA00012681"/>
    </source>
</evidence>
<keyword evidence="15" id="KW-0198">Cysteine biosynthesis</keyword>
<evidence type="ECO:0000256" key="3">
    <source>
        <dbReference type="ARBA" id="ARBA00004962"/>
    </source>
</evidence>
<dbReference type="Pfam" id="PF23493">
    <property type="entry name" value="CysS_C"/>
    <property type="match status" value="1"/>
</dbReference>
<dbReference type="FunFam" id="3.40.50.1100:FF:000003">
    <property type="entry name" value="Cystathionine beta-synthase"/>
    <property type="match status" value="1"/>
</dbReference>
<dbReference type="InterPro" id="IPR001216">
    <property type="entry name" value="P-phosphate_BS"/>
</dbReference>
<evidence type="ECO:0000256" key="7">
    <source>
        <dbReference type="ARBA" id="ARBA00022605"/>
    </source>
</evidence>
<evidence type="ECO:0000256" key="13">
    <source>
        <dbReference type="ARBA" id="ARBA00022898"/>
    </source>
</evidence>
<keyword evidence="7" id="KW-0028">Amino-acid biosynthesis</keyword>
<dbReference type="InterPro" id="IPR009080">
    <property type="entry name" value="tRNAsynth_Ia_anticodon-bd"/>
</dbReference>
<evidence type="ECO:0000259" key="22">
    <source>
        <dbReference type="Pfam" id="PF23493"/>
    </source>
</evidence>
<evidence type="ECO:0000256" key="12">
    <source>
        <dbReference type="ARBA" id="ARBA00022840"/>
    </source>
</evidence>
<feature type="domain" description="tRNA synthetases class I catalytic" evidence="21">
    <location>
        <begin position="335"/>
        <end position="612"/>
    </location>
</feature>
<comment type="catalytic activity">
    <reaction evidence="16">
        <text>O-acetyl-L-serine + hydrogen sulfide = L-cysteine + acetate</text>
        <dbReference type="Rhea" id="RHEA:14829"/>
        <dbReference type="ChEBI" id="CHEBI:29919"/>
        <dbReference type="ChEBI" id="CHEBI:30089"/>
        <dbReference type="ChEBI" id="CHEBI:35235"/>
        <dbReference type="ChEBI" id="CHEBI:58340"/>
        <dbReference type="EC" id="2.5.1.47"/>
    </reaction>
</comment>
<keyword evidence="24" id="KW-1185">Reference proteome</keyword>
<dbReference type="CDD" id="cd01561">
    <property type="entry name" value="CBS_like"/>
    <property type="match status" value="1"/>
</dbReference>
<dbReference type="GO" id="GO:0006418">
    <property type="term" value="P:tRNA aminoacylation for protein translation"/>
    <property type="evidence" value="ECO:0007669"/>
    <property type="project" value="InterPro"/>
</dbReference>
<comment type="similarity">
    <text evidence="4">Belongs to the cysteine synthase/cystathionine beta-synthase family.</text>
</comment>
<dbReference type="InterPro" id="IPR056411">
    <property type="entry name" value="CysS_C"/>
</dbReference>
<dbReference type="SUPFAM" id="SSF47323">
    <property type="entry name" value="Anticodon-binding domain of a subclass of class I aminoacyl-tRNA synthetases"/>
    <property type="match status" value="1"/>
</dbReference>
<feature type="domain" description="Cysteinyl-tRNA ligase anticodon binding" evidence="22">
    <location>
        <begin position="719"/>
        <end position="762"/>
    </location>
</feature>
<comment type="cofactor">
    <cofactor evidence="1 17">
        <name>pyridoxal 5'-phosphate</name>
        <dbReference type="ChEBI" id="CHEBI:597326"/>
    </cofactor>
</comment>
<dbReference type="GO" id="GO:0004812">
    <property type="term" value="F:aminoacyl-tRNA ligase activity"/>
    <property type="evidence" value="ECO:0007669"/>
    <property type="project" value="UniProtKB-KW"/>
</dbReference>
<keyword evidence="13 17" id="KW-0663">Pyridoxal phosphate</keyword>
<feature type="modified residue" description="N6-(pyridoxal phosphate)lysine" evidence="18">
    <location>
        <position position="46"/>
    </location>
</feature>
<organism evidence="23 24">
    <name type="scientific">Oceanidesulfovibrio indonesiensis</name>
    <dbReference type="NCBI Taxonomy" id="54767"/>
    <lineage>
        <taxon>Bacteria</taxon>
        <taxon>Pseudomonadati</taxon>
        <taxon>Thermodesulfobacteriota</taxon>
        <taxon>Desulfovibrionia</taxon>
        <taxon>Desulfovibrionales</taxon>
        <taxon>Desulfovibrionaceae</taxon>
        <taxon>Oceanidesulfovibrio</taxon>
    </lineage>
</organism>
<dbReference type="GO" id="GO:0046872">
    <property type="term" value="F:metal ion binding"/>
    <property type="evidence" value="ECO:0007669"/>
    <property type="project" value="UniProtKB-KW"/>
</dbReference>
<dbReference type="GO" id="GO:0005524">
    <property type="term" value="F:ATP binding"/>
    <property type="evidence" value="ECO:0007669"/>
    <property type="project" value="UniProtKB-KW"/>
</dbReference>
<dbReference type="Gene3D" id="3.40.50.620">
    <property type="entry name" value="HUPs"/>
    <property type="match status" value="1"/>
</dbReference>
<evidence type="ECO:0000256" key="4">
    <source>
        <dbReference type="ARBA" id="ARBA00007103"/>
    </source>
</evidence>
<evidence type="ECO:0000256" key="10">
    <source>
        <dbReference type="ARBA" id="ARBA00022741"/>
    </source>
</evidence>
<dbReference type="EC" id="2.5.1.47" evidence="5"/>
<dbReference type="GO" id="GO:0004124">
    <property type="term" value="F:cysteine synthase activity"/>
    <property type="evidence" value="ECO:0007669"/>
    <property type="project" value="UniProtKB-EC"/>
</dbReference>
<evidence type="ECO:0000256" key="9">
    <source>
        <dbReference type="ARBA" id="ARBA00022723"/>
    </source>
</evidence>
<keyword evidence="11" id="KW-0862">Zinc</keyword>
<dbReference type="InterPro" id="IPR005856">
    <property type="entry name" value="Cys_synth"/>
</dbReference>
<dbReference type="UniPathway" id="UPA00136">
    <property type="reaction ID" value="UER00200"/>
</dbReference>
<evidence type="ECO:0000256" key="6">
    <source>
        <dbReference type="ARBA" id="ARBA00022598"/>
    </source>
</evidence>
<evidence type="ECO:0000256" key="14">
    <source>
        <dbReference type="ARBA" id="ARBA00023146"/>
    </source>
</evidence>
<reference evidence="23 24" key="1">
    <citation type="submission" date="2018-06" db="EMBL/GenBank/DDBJ databases">
        <title>Complete genome of Desulfovibrio indonesiensis P37SLT.</title>
        <authorList>
            <person name="Crispim J.S."/>
            <person name="Vidigal P.M.P."/>
            <person name="Silva L.C.F."/>
            <person name="Laguardia C.N."/>
            <person name="Araujo L.C."/>
            <person name="Dias R.S."/>
            <person name="Sousa M.P."/>
            <person name="Paula S.O."/>
            <person name="Silva C."/>
        </authorList>
    </citation>
    <scope>NUCLEOTIDE SEQUENCE [LARGE SCALE GENOMIC DNA]</scope>
    <source>
        <strain evidence="23 24">P37SLT</strain>
    </source>
</reference>
<evidence type="ECO:0000256" key="15">
    <source>
        <dbReference type="ARBA" id="ARBA00023192"/>
    </source>
</evidence>
<dbReference type="OrthoDB" id="9815130at2"/>
<dbReference type="PANTHER" id="PTHR10314">
    <property type="entry name" value="CYSTATHIONINE BETA-SYNTHASE"/>
    <property type="match status" value="1"/>
</dbReference>
<keyword evidence="8" id="KW-0808">Transferase</keyword>
<keyword evidence="10" id="KW-0547">Nucleotide-binding</keyword>
<dbReference type="SUPFAM" id="SSF52374">
    <property type="entry name" value="Nucleotidylyl transferase"/>
    <property type="match status" value="1"/>
</dbReference>
<dbReference type="GO" id="GO:0006535">
    <property type="term" value="P:cysteine biosynthetic process from serine"/>
    <property type="evidence" value="ECO:0007669"/>
    <property type="project" value="InterPro"/>
</dbReference>
<accession>A0A7M3MI15</accession>
<evidence type="ECO:0000256" key="1">
    <source>
        <dbReference type="ARBA" id="ARBA00001933"/>
    </source>
</evidence>
<evidence type="ECO:0000256" key="19">
    <source>
        <dbReference type="SAM" id="Coils"/>
    </source>
</evidence>
<dbReference type="InterPro" id="IPR001926">
    <property type="entry name" value="TrpB-like_PALP"/>
</dbReference>
<keyword evidence="12" id="KW-0067">ATP-binding</keyword>
<dbReference type="AlphaFoldDB" id="A0A7M3MI15"/>
<dbReference type="InterPro" id="IPR032678">
    <property type="entry name" value="tRNA-synt_1_cat_dom"/>
</dbReference>
<feature type="coiled-coil region" evidence="19">
    <location>
        <begin position="716"/>
        <end position="743"/>
    </location>
</feature>
<comment type="cofactor">
    <cofactor evidence="2">
        <name>Zn(2+)</name>
        <dbReference type="ChEBI" id="CHEBI:29105"/>
    </cofactor>
</comment>
<evidence type="ECO:0000256" key="8">
    <source>
        <dbReference type="ARBA" id="ARBA00022679"/>
    </source>
</evidence>
<evidence type="ECO:0000313" key="23">
    <source>
        <dbReference type="EMBL" id="TVM19332.1"/>
    </source>
</evidence>
<gene>
    <name evidence="23" type="ORF">DPQ33_02945</name>
</gene>
<comment type="pathway">
    <text evidence="3">Amino-acid biosynthesis; L-cysteine biosynthesis; L-cysteine from L-serine: step 2/2.</text>
</comment>
<keyword evidence="19" id="KW-0175">Coiled coil</keyword>
<name>A0A7M3MI15_9BACT</name>
<protein>
    <recommendedName>
        <fullName evidence="5">cysteine synthase</fullName>
        <ecNumber evidence="5">2.5.1.47</ecNumber>
    </recommendedName>
</protein>
<dbReference type="SUPFAM" id="SSF53686">
    <property type="entry name" value="Tryptophan synthase beta subunit-like PLP-dependent enzymes"/>
    <property type="match status" value="1"/>
</dbReference>
<evidence type="ECO:0000259" key="21">
    <source>
        <dbReference type="Pfam" id="PF01406"/>
    </source>
</evidence>
<feature type="domain" description="Tryptophan synthase beta chain-like PALP" evidence="20">
    <location>
        <begin position="10"/>
        <end position="288"/>
    </location>
</feature>
<dbReference type="Gene3D" id="3.40.50.1100">
    <property type="match status" value="2"/>
</dbReference>
<evidence type="ECO:0000313" key="24">
    <source>
        <dbReference type="Proteomes" id="UP000448292"/>
    </source>
</evidence>
<dbReference type="InterPro" id="IPR014729">
    <property type="entry name" value="Rossmann-like_a/b/a_fold"/>
</dbReference>
<feature type="binding site" evidence="17">
    <location>
        <begin position="181"/>
        <end position="185"/>
    </location>
    <ligand>
        <name>pyridoxal 5'-phosphate</name>
        <dbReference type="ChEBI" id="CHEBI:597326"/>
    </ligand>
</feature>
<dbReference type="InterPro" id="IPR036052">
    <property type="entry name" value="TrpB-like_PALP_sf"/>
</dbReference>
<dbReference type="PROSITE" id="PS00901">
    <property type="entry name" value="CYS_SYNTHASE"/>
    <property type="match status" value="1"/>
</dbReference>
<evidence type="ECO:0000259" key="20">
    <source>
        <dbReference type="Pfam" id="PF00291"/>
    </source>
</evidence>
<evidence type="ECO:0000256" key="16">
    <source>
        <dbReference type="ARBA" id="ARBA00047931"/>
    </source>
</evidence>